<reference evidence="2 3" key="1">
    <citation type="submission" date="2019-04" db="EMBL/GenBank/DDBJ databases">
        <authorList>
            <consortium name="DOE Joint Genome Institute"/>
            <person name="Mondo S."/>
            <person name="Kjaerbolling I."/>
            <person name="Vesth T."/>
            <person name="Frisvad J.C."/>
            <person name="Nybo J.L."/>
            <person name="Theobald S."/>
            <person name="Kildgaard S."/>
            <person name="Isbrandt T."/>
            <person name="Kuo A."/>
            <person name="Sato A."/>
            <person name="Lyhne E.K."/>
            <person name="Kogle M.E."/>
            <person name="Wiebenga A."/>
            <person name="Kun R.S."/>
            <person name="Lubbers R.J."/>
            <person name="Makela M.R."/>
            <person name="Barry K."/>
            <person name="Chovatia M."/>
            <person name="Clum A."/>
            <person name="Daum C."/>
            <person name="Haridas S."/>
            <person name="He G."/>
            <person name="LaButti K."/>
            <person name="Lipzen A."/>
            <person name="Riley R."/>
            <person name="Salamov A."/>
            <person name="Simmons B.A."/>
            <person name="Magnuson J.K."/>
            <person name="Henrissat B."/>
            <person name="Mortensen U.H."/>
            <person name="Larsen T.O."/>
            <person name="Devries R.P."/>
            <person name="Grigoriev I.V."/>
            <person name="Machida M."/>
            <person name="Baker S.E."/>
            <person name="Andersen M.R."/>
            <person name="Cantor M.N."/>
            <person name="Hua S.X."/>
        </authorList>
    </citation>
    <scope>NUCLEOTIDE SEQUENCE [LARGE SCALE GENOMIC DNA]</scope>
    <source>
        <strain evidence="2 3">CBS 119388</strain>
    </source>
</reference>
<evidence type="ECO:0000256" key="1">
    <source>
        <dbReference type="SAM" id="MobiDB-lite"/>
    </source>
</evidence>
<protein>
    <submittedName>
        <fullName evidence="2">Uncharacterized protein</fullName>
    </submittedName>
</protein>
<dbReference type="GeneID" id="43672324"/>
<evidence type="ECO:0000313" key="2">
    <source>
        <dbReference type="EMBL" id="KAE8402070.1"/>
    </source>
</evidence>
<dbReference type="AlphaFoldDB" id="A0A5N7D6M3"/>
<dbReference type="Proteomes" id="UP000325579">
    <property type="component" value="Unassembled WGS sequence"/>
</dbReference>
<dbReference type="OrthoDB" id="76567at2759"/>
<organism evidence="2 3">
    <name type="scientific">Aspergillus pseudonomiae</name>
    <dbReference type="NCBI Taxonomy" id="1506151"/>
    <lineage>
        <taxon>Eukaryota</taxon>
        <taxon>Fungi</taxon>
        <taxon>Dikarya</taxon>
        <taxon>Ascomycota</taxon>
        <taxon>Pezizomycotina</taxon>
        <taxon>Eurotiomycetes</taxon>
        <taxon>Eurotiomycetidae</taxon>
        <taxon>Eurotiales</taxon>
        <taxon>Aspergillaceae</taxon>
        <taxon>Aspergillus</taxon>
        <taxon>Aspergillus subgen. Circumdati</taxon>
    </lineage>
</organism>
<feature type="region of interest" description="Disordered" evidence="1">
    <location>
        <begin position="1"/>
        <end position="23"/>
    </location>
</feature>
<accession>A0A5N6HSG9</accession>
<dbReference type="RefSeq" id="XP_031939389.1">
    <property type="nucleotide sequence ID" value="XM_032087633.1"/>
</dbReference>
<accession>A0A5N7D6M3</accession>
<proteinExistence type="predicted"/>
<dbReference type="EMBL" id="ML736792">
    <property type="protein sequence ID" value="KAE8402070.1"/>
    <property type="molecule type" value="Genomic_DNA"/>
</dbReference>
<keyword evidence="3" id="KW-1185">Reference proteome</keyword>
<sequence length="288" mass="32275">MSPNRPPVSPSRELRSKTSKIVSPPPAQTIFNEIVHKIPTIRSFTELVFDDIPPEDGNLICRSLAASAVVEQSKARVNYNSRTKTLWVRIMPTELHDVHQRWVRYTTFSQWQATGILDAAEDKLLDMGVGTGFDTFTGPYVLSSKEPDFFLRPDTNDLPLIVIESGWSESWPRLHCDKDLWLNGSSEVNVVILLMWSKISNNRAKGMAEVWRRSGGDGGLIVCKKVIFPAPNPAPAPGTDVILLSRGEIFGQHVLPGRHPADLFFLDLEDLRNFAQERMTKKMGLTPA</sequence>
<evidence type="ECO:0000313" key="3">
    <source>
        <dbReference type="Proteomes" id="UP000325579"/>
    </source>
</evidence>
<gene>
    <name evidence="2" type="ORF">BDV37DRAFT_285040</name>
</gene>
<name>A0A5N7D6M3_9EURO</name>